<evidence type="ECO:0000313" key="4">
    <source>
        <dbReference type="RefSeq" id="XP_035664906.1"/>
    </source>
</evidence>
<dbReference type="KEGG" id="bfo:118408324"/>
<name>A0A9J7HSU2_BRAFL</name>
<protein>
    <submittedName>
        <fullName evidence="4">Uncharacterized protein LOC118408324</fullName>
    </submittedName>
</protein>
<feature type="compositionally biased region" description="Low complexity" evidence="1">
    <location>
        <begin position="13"/>
        <end position="22"/>
    </location>
</feature>
<keyword evidence="2" id="KW-0472">Membrane</keyword>
<dbReference type="OMA" id="STPHKNY"/>
<evidence type="ECO:0000313" key="3">
    <source>
        <dbReference type="Proteomes" id="UP000001554"/>
    </source>
</evidence>
<evidence type="ECO:0000256" key="1">
    <source>
        <dbReference type="SAM" id="MobiDB-lite"/>
    </source>
</evidence>
<feature type="transmembrane region" description="Helical" evidence="2">
    <location>
        <begin position="113"/>
        <end position="133"/>
    </location>
</feature>
<keyword evidence="3" id="KW-1185">Reference proteome</keyword>
<dbReference type="Proteomes" id="UP000001554">
    <property type="component" value="Unplaced"/>
</dbReference>
<keyword evidence="2" id="KW-0812">Transmembrane</keyword>
<feature type="region of interest" description="Disordered" evidence="1">
    <location>
        <begin position="1"/>
        <end position="55"/>
    </location>
</feature>
<proteinExistence type="predicted"/>
<accession>A0A9J7HSU2</accession>
<gene>
    <name evidence="4" type="primary">LOC118408324</name>
</gene>
<keyword evidence="2" id="KW-1133">Transmembrane helix</keyword>
<organism evidence="3 4">
    <name type="scientific">Branchiostoma floridae</name>
    <name type="common">Florida lancelet</name>
    <name type="synonym">Amphioxus</name>
    <dbReference type="NCBI Taxonomy" id="7739"/>
    <lineage>
        <taxon>Eukaryota</taxon>
        <taxon>Metazoa</taxon>
        <taxon>Chordata</taxon>
        <taxon>Cephalochordata</taxon>
        <taxon>Leptocardii</taxon>
        <taxon>Amphioxiformes</taxon>
        <taxon>Branchiostomatidae</taxon>
        <taxon>Branchiostoma</taxon>
    </lineage>
</organism>
<dbReference type="GeneID" id="118408324"/>
<dbReference type="RefSeq" id="XP_035664906.1">
    <property type="nucleotide sequence ID" value="XM_035809013.1"/>
</dbReference>
<evidence type="ECO:0000256" key="2">
    <source>
        <dbReference type="SAM" id="Phobius"/>
    </source>
</evidence>
<dbReference type="OrthoDB" id="10415960at2759"/>
<reference evidence="4" key="1">
    <citation type="submission" date="2025-08" db="UniProtKB">
        <authorList>
            <consortium name="RefSeq"/>
        </authorList>
    </citation>
    <scope>IDENTIFICATION</scope>
    <source>
        <strain evidence="4">S238N-H82</strain>
        <tissue evidence="4">Testes</tissue>
    </source>
</reference>
<sequence length="153" mass="16835">MAPARKSSRKTVQETVTTTVVQAPSTPVSRRVTPEDLPASPLGATPRGALPQVYSTPHKNYDLTEEDLSRIAEEAQSTLRNRASLYNAEKTVTRQTRRLVTLVKPTTQGRARLLWAIAFVLLALLVAGAVLYWRGFIFNTVTQESTVGKGTKQ</sequence>
<dbReference type="AlphaFoldDB" id="A0A9J7HSU2"/>